<dbReference type="Pfam" id="PF00612">
    <property type="entry name" value="IQ"/>
    <property type="match status" value="4"/>
</dbReference>
<feature type="compositionally biased region" description="Low complexity" evidence="3">
    <location>
        <begin position="266"/>
        <end position="301"/>
    </location>
</feature>
<dbReference type="InterPro" id="IPR027417">
    <property type="entry name" value="P-loop_NTPase"/>
</dbReference>
<dbReference type="GO" id="GO:0005737">
    <property type="term" value="C:cytoplasm"/>
    <property type="evidence" value="ECO:0007669"/>
    <property type="project" value="UniProtKB-SubCell"/>
</dbReference>
<reference evidence="5" key="1">
    <citation type="submission" date="2013-02" db="EMBL/GenBank/DDBJ databases">
        <authorList>
            <person name="Hughes D."/>
        </authorList>
    </citation>
    <scope>NUCLEOTIDE SEQUENCE</scope>
    <source>
        <strain>Durham</strain>
        <strain evidence="5">NC isolate 2 -- Noor lab</strain>
    </source>
</reference>
<organism evidence="4 5">
    <name type="scientific">Megaselia scalaris</name>
    <name type="common">Humpbacked fly</name>
    <name type="synonym">Phora scalaris</name>
    <dbReference type="NCBI Taxonomy" id="36166"/>
    <lineage>
        <taxon>Eukaryota</taxon>
        <taxon>Metazoa</taxon>
        <taxon>Ecdysozoa</taxon>
        <taxon>Arthropoda</taxon>
        <taxon>Hexapoda</taxon>
        <taxon>Insecta</taxon>
        <taxon>Pterygota</taxon>
        <taxon>Neoptera</taxon>
        <taxon>Endopterygota</taxon>
        <taxon>Diptera</taxon>
        <taxon>Brachycera</taxon>
        <taxon>Muscomorpha</taxon>
        <taxon>Platypezoidea</taxon>
        <taxon>Phoridae</taxon>
        <taxon>Megaseliini</taxon>
        <taxon>Megaselia</taxon>
    </lineage>
</organism>
<feature type="region of interest" description="Disordered" evidence="3">
    <location>
        <begin position="266"/>
        <end position="358"/>
    </location>
</feature>
<keyword evidence="2" id="KW-0963">Cytoplasm</keyword>
<dbReference type="EMBL" id="CAQQ02083912">
    <property type="status" value="NOT_ANNOTATED_CDS"/>
    <property type="molecule type" value="Genomic_DNA"/>
</dbReference>
<sequence>MNLNRQNYQTGKTKIYMRESEKLLLDTKLHRKIIGSIITIQRWFRGILERNKFLMYKTSAVTLQSYWRMYLTRKKLQVERIHVNAAIIIQSAWRMYKQKTWYKKLKKGVVMFQAHVRGYVTREKIKNHKQKVQRERNQLKSTQSLPVVNRSADILKSKEDSLSNSSKKIFHQQPHFSLDSKYSSTSIYEGSEKLYSNIKPQTASSSGNLSRLSSSGSSSVVIDNTTAPYYYSSSSSSPTNIHDATHQTHESLRNLMISSPTSATASASVASSSAPSSSSGAPTTPTSTILSSLSNINNSSNKMHLYQQSHKDSNGSSSRNSSSYSYDSENSSLLTNTSSSSPIKRQATQSLQQQQQQFLQSEINKAPIRRTDSNSGIQSSSQHVVDAAATALHPKNQFHPIMKSMSDSVSPSDIIAGHHYQPHGKYVKRIGSGANEIDEEVNDVFEISKLLNNYARYDEVLRMKFFVLGHDMHVRLSESNDFNSMHYLIYFHGSGGGDTYKTALARTDNLYNSWYVLEEAYETVHTDRFYYTMLHIIVKKDGLLTFNMNGTDHLLSSRVYDDFPPYYIAFSKSSYEESSRIFFDCPEDVTTTEADYLVESTERHANYLEEYTYRNVFYVSKASRTSYKFIFLSAIVYLYLFI</sequence>
<dbReference type="GO" id="GO:0000146">
    <property type="term" value="F:microfilament motor activity"/>
    <property type="evidence" value="ECO:0007669"/>
    <property type="project" value="InterPro"/>
</dbReference>
<dbReference type="Gene3D" id="1.20.5.190">
    <property type="match status" value="2"/>
</dbReference>
<name>T1GBN2_MEGSC</name>
<dbReference type="PANTHER" id="PTHR46184:SF5">
    <property type="entry name" value="UNCONVENTIONAL MYOSIN-IXA-LIKE"/>
    <property type="match status" value="1"/>
</dbReference>
<evidence type="ECO:0000256" key="1">
    <source>
        <dbReference type="ARBA" id="ARBA00004496"/>
    </source>
</evidence>
<dbReference type="Proteomes" id="UP000015102">
    <property type="component" value="Unassembled WGS sequence"/>
</dbReference>
<dbReference type="EMBL" id="CAQQ02083914">
    <property type="status" value="NOT_ANNOTATED_CDS"/>
    <property type="molecule type" value="Genomic_DNA"/>
</dbReference>
<dbReference type="PROSITE" id="PS50096">
    <property type="entry name" value="IQ"/>
    <property type="match status" value="3"/>
</dbReference>
<dbReference type="InterPro" id="IPR000048">
    <property type="entry name" value="IQ_motif_EF-hand-BS"/>
</dbReference>
<dbReference type="EMBL" id="CAQQ02083913">
    <property type="status" value="NOT_ANNOTATED_CDS"/>
    <property type="molecule type" value="Genomic_DNA"/>
</dbReference>
<dbReference type="SUPFAM" id="SSF52540">
    <property type="entry name" value="P-loop containing nucleoside triphosphate hydrolases"/>
    <property type="match status" value="2"/>
</dbReference>
<dbReference type="HOGENOM" id="CLU_426609_0_0_1"/>
<dbReference type="SMART" id="SM00015">
    <property type="entry name" value="IQ"/>
    <property type="match status" value="4"/>
</dbReference>
<dbReference type="CDD" id="cd23767">
    <property type="entry name" value="IQCD"/>
    <property type="match status" value="1"/>
</dbReference>
<evidence type="ECO:0000313" key="5">
    <source>
        <dbReference type="Proteomes" id="UP000015102"/>
    </source>
</evidence>
<evidence type="ECO:0000256" key="2">
    <source>
        <dbReference type="ARBA" id="ARBA00022490"/>
    </source>
</evidence>
<feature type="region of interest" description="Disordered" evidence="3">
    <location>
        <begin position="199"/>
        <end position="218"/>
    </location>
</feature>
<evidence type="ECO:0008006" key="6">
    <source>
        <dbReference type="Google" id="ProtNLM"/>
    </source>
</evidence>
<dbReference type="InterPro" id="IPR046987">
    <property type="entry name" value="Myo9"/>
</dbReference>
<feature type="compositionally biased region" description="Low complexity" evidence="3">
    <location>
        <begin position="349"/>
        <end position="358"/>
    </location>
</feature>
<evidence type="ECO:0000256" key="3">
    <source>
        <dbReference type="SAM" id="MobiDB-lite"/>
    </source>
</evidence>
<dbReference type="AlphaFoldDB" id="T1GBN2"/>
<dbReference type="STRING" id="36166.T1GBN2"/>
<protein>
    <recommendedName>
        <fullName evidence="6">Myosin motor domain-containing protein</fullName>
    </recommendedName>
</protein>
<feature type="compositionally biased region" description="Low complexity" evidence="3">
    <location>
        <begin position="204"/>
        <end position="218"/>
    </location>
</feature>
<accession>T1GBN2</accession>
<evidence type="ECO:0000313" key="4">
    <source>
        <dbReference type="EnsemblMetazoa" id="MESCA000668-PA"/>
    </source>
</evidence>
<dbReference type="PANTHER" id="PTHR46184">
    <property type="entry name" value="UNCONVENTIONAL MYOSIN-IXB-LIKE PROTEIN"/>
    <property type="match status" value="1"/>
</dbReference>
<proteinExistence type="predicted"/>
<dbReference type="GO" id="GO:0005884">
    <property type="term" value="C:actin filament"/>
    <property type="evidence" value="ECO:0007669"/>
    <property type="project" value="TreeGrafter"/>
</dbReference>
<keyword evidence="5" id="KW-1185">Reference proteome</keyword>
<comment type="subcellular location">
    <subcellularLocation>
        <location evidence="1">Cytoplasm</location>
    </subcellularLocation>
</comment>
<dbReference type="GO" id="GO:0005096">
    <property type="term" value="F:GTPase activator activity"/>
    <property type="evidence" value="ECO:0007669"/>
    <property type="project" value="InterPro"/>
</dbReference>
<dbReference type="GO" id="GO:0051015">
    <property type="term" value="F:actin filament binding"/>
    <property type="evidence" value="ECO:0007669"/>
    <property type="project" value="TreeGrafter"/>
</dbReference>
<feature type="compositionally biased region" description="Low complexity" evidence="3">
    <location>
        <begin position="314"/>
        <end position="341"/>
    </location>
</feature>
<dbReference type="EnsemblMetazoa" id="MESCA000668-RA">
    <property type="protein sequence ID" value="MESCA000668-PA"/>
    <property type="gene ID" value="MESCA000668"/>
</dbReference>
<dbReference type="GO" id="GO:0035556">
    <property type="term" value="P:intracellular signal transduction"/>
    <property type="evidence" value="ECO:0007669"/>
    <property type="project" value="InterPro"/>
</dbReference>
<reference evidence="4" key="2">
    <citation type="submission" date="2015-06" db="UniProtKB">
        <authorList>
            <consortium name="EnsemblMetazoa"/>
        </authorList>
    </citation>
    <scope>IDENTIFICATION</scope>
</reference>